<name>A0AAD5Q264_PYTIN</name>
<feature type="transmembrane region" description="Helical" evidence="1">
    <location>
        <begin position="423"/>
        <end position="447"/>
    </location>
</feature>
<proteinExistence type="predicted"/>
<keyword evidence="1" id="KW-0812">Transmembrane</keyword>
<feature type="transmembrane region" description="Helical" evidence="1">
    <location>
        <begin position="86"/>
        <end position="106"/>
    </location>
</feature>
<evidence type="ECO:0008006" key="4">
    <source>
        <dbReference type="Google" id="ProtNLM"/>
    </source>
</evidence>
<reference evidence="2" key="1">
    <citation type="submission" date="2021-12" db="EMBL/GenBank/DDBJ databases">
        <title>Prjna785345.</title>
        <authorList>
            <person name="Rujirawat T."/>
            <person name="Krajaejun T."/>
        </authorList>
    </citation>
    <scope>NUCLEOTIDE SEQUENCE</scope>
    <source>
        <strain evidence="2">Pi057C3</strain>
    </source>
</reference>
<protein>
    <recommendedName>
        <fullName evidence="4">Transmembrane protein</fullName>
    </recommendedName>
</protein>
<feature type="transmembrane region" description="Helical" evidence="1">
    <location>
        <begin position="182"/>
        <end position="202"/>
    </location>
</feature>
<organism evidence="2 3">
    <name type="scientific">Pythium insidiosum</name>
    <name type="common">Pythiosis disease agent</name>
    <dbReference type="NCBI Taxonomy" id="114742"/>
    <lineage>
        <taxon>Eukaryota</taxon>
        <taxon>Sar</taxon>
        <taxon>Stramenopiles</taxon>
        <taxon>Oomycota</taxon>
        <taxon>Peronosporomycetes</taxon>
        <taxon>Pythiales</taxon>
        <taxon>Pythiaceae</taxon>
        <taxon>Pythium</taxon>
    </lineage>
</organism>
<gene>
    <name evidence="2" type="ORF">P43SY_007955</name>
</gene>
<feature type="transmembrane region" description="Helical" evidence="1">
    <location>
        <begin position="147"/>
        <end position="170"/>
    </location>
</feature>
<keyword evidence="1" id="KW-1133">Transmembrane helix</keyword>
<feature type="transmembrane region" description="Helical" evidence="1">
    <location>
        <begin position="51"/>
        <end position="74"/>
    </location>
</feature>
<accession>A0AAD5Q264</accession>
<keyword evidence="1" id="KW-0472">Membrane</keyword>
<dbReference type="EMBL" id="JAKCXM010000681">
    <property type="protein sequence ID" value="KAJ0392243.1"/>
    <property type="molecule type" value="Genomic_DNA"/>
</dbReference>
<feature type="transmembrane region" description="Helical" evidence="1">
    <location>
        <begin position="269"/>
        <end position="287"/>
    </location>
</feature>
<comment type="caution">
    <text evidence="2">The sequence shown here is derived from an EMBL/GenBank/DDBJ whole genome shotgun (WGS) entry which is preliminary data.</text>
</comment>
<dbReference type="AlphaFoldDB" id="A0AAD5Q264"/>
<evidence type="ECO:0000313" key="2">
    <source>
        <dbReference type="EMBL" id="KAJ0392243.1"/>
    </source>
</evidence>
<dbReference type="Proteomes" id="UP001209570">
    <property type="component" value="Unassembled WGS sequence"/>
</dbReference>
<feature type="transmembrane region" description="Helical" evidence="1">
    <location>
        <begin position="557"/>
        <end position="577"/>
    </location>
</feature>
<feature type="transmembrane region" description="Helical" evidence="1">
    <location>
        <begin position="493"/>
        <end position="516"/>
    </location>
</feature>
<feature type="transmembrane region" description="Helical" evidence="1">
    <location>
        <begin position="459"/>
        <end position="477"/>
    </location>
</feature>
<feature type="transmembrane region" description="Helical" evidence="1">
    <location>
        <begin position="118"/>
        <end position="141"/>
    </location>
</feature>
<evidence type="ECO:0000256" key="1">
    <source>
        <dbReference type="SAM" id="Phobius"/>
    </source>
</evidence>
<sequence>MAAAASKRLLRLRDGLGRLWVSAQVELQGRYSLHNFQDLDDYYARTPWWRAALVCLLTPLPAITVVLLIDLLPLDPISYGPHSVTLWVRTYITIVLLTVAILEQFRQHVAQLRLTRRSIWIISLLTPAVSVSSTYGMTLLVGYPLPFAMLAGTIPWLLTLVTLLLVFYHQQLRTNRRLVRDLLCYHVVFGCQVLMTLVYPAFSFLYSRLSSLEQTLTIFFLPVMKIAIKNGIGRWLPDTDDARPEAVVFNIEIFHALFVAFTMQKTTSVITILALMAVDCGHAWLTFLDVTMALRRVGIVTSKLERRTTASLSAPSAEQRFLHKDLRWLLQVAICKMPTAPGNPGTGPPTAALPSNLDMLTAEEKRTLVQTVLKVLYISEFLALIEYTEVVMPMIFIARLKLKGRYSLLNFQDLDDYYARTPWWRAVLVCLLTPMPAVAVGLLIDLLPLDPIAYGAESVALWLRTFITITLISLVLLEQFRQHVSELRLTRRIILVVALLSAGISVSCTFTLARLVCYPLPFSMIVGTVPWLIVLVSALFAFYHEQFRSNRRLVRDLTRYLVVFACQILMTLVYPAFSFLYSRLTSVEQTFAILFLPLMKFTIKNGIGRWLPDTDDSRPEAVVFNIEVFHALFVAFTMQKTTSVVTILALMAVDCGHAWLTFYDVTIVLRRVGDITKRLESQSSRVGSRGGTSPRRKELRWLLHVAMRAAALAPDLTARTVLGDVVMDATSPGSHRPVAFVKVVPIAARLPADARSLPRLPPDDSSATAPSDLAALSTEERRTLVQTVLKVLYISEFLALIEYTEVVMPMIFSTSFMCLAFVLETRQVSIQAKLMLWVLYTIQNSIIQLGADFSFRFEWLHAPGNTSSSA</sequence>
<evidence type="ECO:0000313" key="3">
    <source>
        <dbReference type="Proteomes" id="UP001209570"/>
    </source>
</evidence>
<feature type="transmembrane region" description="Helical" evidence="1">
    <location>
        <begin position="522"/>
        <end position="545"/>
    </location>
</feature>
<keyword evidence="3" id="KW-1185">Reference proteome</keyword>